<dbReference type="Gene3D" id="1.10.10.10">
    <property type="entry name" value="Winged helix-like DNA-binding domain superfamily/Winged helix DNA-binding domain"/>
    <property type="match status" value="1"/>
</dbReference>
<dbReference type="InterPro" id="IPR009057">
    <property type="entry name" value="Homeodomain-like_sf"/>
</dbReference>
<dbReference type="EMBL" id="VIVK01000001">
    <property type="protein sequence ID" value="TWD79299.1"/>
    <property type="molecule type" value="Genomic_DNA"/>
</dbReference>
<feature type="domain" description="HTH rpiR-type" evidence="5">
    <location>
        <begin position="18"/>
        <end position="94"/>
    </location>
</feature>
<keyword evidence="3" id="KW-0804">Transcription</keyword>
<evidence type="ECO:0000256" key="1">
    <source>
        <dbReference type="ARBA" id="ARBA00023015"/>
    </source>
</evidence>
<dbReference type="GO" id="GO:0003677">
    <property type="term" value="F:DNA binding"/>
    <property type="evidence" value="ECO:0007669"/>
    <property type="project" value="UniProtKB-KW"/>
</dbReference>
<dbReference type="Gene3D" id="3.40.50.10490">
    <property type="entry name" value="Glucose-6-phosphate isomerase like protein, domain 1"/>
    <property type="match status" value="1"/>
</dbReference>
<dbReference type="OrthoDB" id="370421at2"/>
<evidence type="ECO:0000256" key="2">
    <source>
        <dbReference type="ARBA" id="ARBA00023125"/>
    </source>
</evidence>
<dbReference type="SUPFAM" id="SSF46689">
    <property type="entry name" value="Homeodomain-like"/>
    <property type="match status" value="1"/>
</dbReference>
<sequence length="311" mass="32509">MIHVPESAVPRSPGVDGPDVADRVRTTLPRLTGALRHVAETVLAEPAAVAELSTAALAERAGVSQASVTRFAQAIGLASHQQLRIALATQLGRAAVPGWSTDLGPVIAADDPVGRVATVVANADIRAINQTVDQLDLEALDRAAHALAAARRIDVYGVGGSSTIAAELEMRLFRIGVQVRAWPEVHGAATSAALLTEADAVVAISHSGATAEVLEPVELAQDRGATTIGITSDPRSPLAVLADEVLTTAVLETSFRSGGLAARHSQLVVTDCLYIRVAQLTSTRAGEAIDLTEEISTKHSVRPRRPRGDRR</sequence>
<dbReference type="GO" id="GO:1901135">
    <property type="term" value="P:carbohydrate derivative metabolic process"/>
    <property type="evidence" value="ECO:0007669"/>
    <property type="project" value="InterPro"/>
</dbReference>
<dbReference type="Proteomes" id="UP000318380">
    <property type="component" value="Unassembled WGS sequence"/>
</dbReference>
<feature type="domain" description="SIS" evidence="6">
    <location>
        <begin position="143"/>
        <end position="283"/>
    </location>
</feature>
<dbReference type="PANTHER" id="PTHR30514:SF1">
    <property type="entry name" value="HTH-TYPE TRANSCRIPTIONAL REGULATOR HEXR-RELATED"/>
    <property type="match status" value="1"/>
</dbReference>
<feature type="region of interest" description="Disordered" evidence="4">
    <location>
        <begin position="1"/>
        <end position="22"/>
    </location>
</feature>
<keyword evidence="8" id="KW-1185">Reference proteome</keyword>
<dbReference type="AlphaFoldDB" id="A0A561BK95"/>
<keyword evidence="1" id="KW-0805">Transcription regulation</keyword>
<dbReference type="PROSITE" id="PS51464">
    <property type="entry name" value="SIS"/>
    <property type="match status" value="1"/>
</dbReference>
<dbReference type="SUPFAM" id="SSF53697">
    <property type="entry name" value="SIS domain"/>
    <property type="match status" value="1"/>
</dbReference>
<proteinExistence type="predicted"/>
<evidence type="ECO:0000313" key="7">
    <source>
        <dbReference type="EMBL" id="TWD79299.1"/>
    </source>
</evidence>
<accession>A0A561BK95</accession>
<evidence type="ECO:0000313" key="8">
    <source>
        <dbReference type="Proteomes" id="UP000318380"/>
    </source>
</evidence>
<protein>
    <submittedName>
        <fullName evidence="7">RpiR family transcriptional regulator</fullName>
    </submittedName>
</protein>
<evidence type="ECO:0000259" key="5">
    <source>
        <dbReference type="PROSITE" id="PS51071"/>
    </source>
</evidence>
<comment type="caution">
    <text evidence="7">The sequence shown here is derived from an EMBL/GenBank/DDBJ whole genome shotgun (WGS) entry which is preliminary data.</text>
</comment>
<dbReference type="GO" id="GO:0097367">
    <property type="term" value="F:carbohydrate derivative binding"/>
    <property type="evidence" value="ECO:0007669"/>
    <property type="project" value="InterPro"/>
</dbReference>
<name>A0A561BK95_9ACTN</name>
<evidence type="ECO:0000256" key="4">
    <source>
        <dbReference type="SAM" id="MobiDB-lite"/>
    </source>
</evidence>
<dbReference type="CDD" id="cd05013">
    <property type="entry name" value="SIS_RpiR"/>
    <property type="match status" value="1"/>
</dbReference>
<dbReference type="PROSITE" id="PS51071">
    <property type="entry name" value="HTH_RPIR"/>
    <property type="match status" value="1"/>
</dbReference>
<dbReference type="InterPro" id="IPR001347">
    <property type="entry name" value="SIS_dom"/>
</dbReference>
<keyword evidence="2" id="KW-0238">DNA-binding</keyword>
<dbReference type="InterPro" id="IPR047640">
    <property type="entry name" value="RpiR-like"/>
</dbReference>
<dbReference type="GO" id="GO:0003700">
    <property type="term" value="F:DNA-binding transcription factor activity"/>
    <property type="evidence" value="ECO:0007669"/>
    <property type="project" value="InterPro"/>
</dbReference>
<dbReference type="Pfam" id="PF01380">
    <property type="entry name" value="SIS"/>
    <property type="match status" value="1"/>
</dbReference>
<dbReference type="InterPro" id="IPR035472">
    <property type="entry name" value="RpiR-like_SIS"/>
</dbReference>
<dbReference type="InterPro" id="IPR036388">
    <property type="entry name" value="WH-like_DNA-bd_sf"/>
</dbReference>
<evidence type="ECO:0000259" key="6">
    <source>
        <dbReference type="PROSITE" id="PS51464"/>
    </source>
</evidence>
<dbReference type="PANTHER" id="PTHR30514">
    <property type="entry name" value="GLUCOKINASE"/>
    <property type="match status" value="1"/>
</dbReference>
<reference evidence="7 8" key="1">
    <citation type="submission" date="2019-06" db="EMBL/GenBank/DDBJ databases">
        <title>Sequencing the genomes of 1000 actinobacteria strains.</title>
        <authorList>
            <person name="Klenk H.-P."/>
        </authorList>
    </citation>
    <scope>NUCLEOTIDE SEQUENCE [LARGE SCALE GENOMIC DNA]</scope>
    <source>
        <strain evidence="7 8">DSM 24683</strain>
    </source>
</reference>
<gene>
    <name evidence="7" type="ORF">FB561_0356</name>
</gene>
<organism evidence="7 8">
    <name type="scientific">Kribbella amoyensis</name>
    <dbReference type="NCBI Taxonomy" id="996641"/>
    <lineage>
        <taxon>Bacteria</taxon>
        <taxon>Bacillati</taxon>
        <taxon>Actinomycetota</taxon>
        <taxon>Actinomycetes</taxon>
        <taxon>Propionibacteriales</taxon>
        <taxon>Kribbellaceae</taxon>
        <taxon>Kribbella</taxon>
    </lineage>
</organism>
<dbReference type="Pfam" id="PF01418">
    <property type="entry name" value="HTH_6"/>
    <property type="match status" value="1"/>
</dbReference>
<evidence type="ECO:0000256" key="3">
    <source>
        <dbReference type="ARBA" id="ARBA00023163"/>
    </source>
</evidence>
<dbReference type="InterPro" id="IPR046348">
    <property type="entry name" value="SIS_dom_sf"/>
</dbReference>
<dbReference type="InterPro" id="IPR000281">
    <property type="entry name" value="HTH_RpiR"/>
</dbReference>